<dbReference type="EMBL" id="CP071754">
    <property type="protein sequence ID" value="QTB65516.1"/>
    <property type="molecule type" value="Genomic_DNA"/>
</dbReference>
<evidence type="ECO:0000256" key="1">
    <source>
        <dbReference type="SAM" id="MobiDB-lite"/>
    </source>
</evidence>
<accession>A0A8A4EB96</accession>
<organism evidence="2">
    <name type="scientific">Burkholderia pseudomallei</name>
    <name type="common">Pseudomonas pseudomallei</name>
    <dbReference type="NCBI Taxonomy" id="28450"/>
    <lineage>
        <taxon>Bacteria</taxon>
        <taxon>Pseudomonadati</taxon>
        <taxon>Pseudomonadota</taxon>
        <taxon>Betaproteobacteria</taxon>
        <taxon>Burkholderiales</taxon>
        <taxon>Burkholderiaceae</taxon>
        <taxon>Burkholderia</taxon>
        <taxon>pseudomallei group</taxon>
    </lineage>
</organism>
<reference evidence="2" key="1">
    <citation type="submission" date="2021-03" db="EMBL/GenBank/DDBJ databases">
        <title>Complete genome of Burkholderia pseudomallei_VBP364.</title>
        <authorList>
            <person name="Balaji V."/>
            <person name="Yamuna B."/>
            <person name="Monisha P."/>
        </authorList>
    </citation>
    <scope>NUCLEOTIDE SEQUENCE</scope>
    <source>
        <strain evidence="2">VBP364</strain>
    </source>
</reference>
<sequence>MRDGACMDAMEYLFAALARRDSARRRHDCGSRSASTAGCRCRTRRRDKLRIAMSLPTKFAGSVAQFVDISATLTLGAGRGIAAPAFLARHAIPRSRPRPASIAAKRQRRQRSGGRRFTVDAARAAARSRAAGRSTDVG</sequence>
<evidence type="ECO:0000313" key="2">
    <source>
        <dbReference type="EMBL" id="QTB65516.1"/>
    </source>
</evidence>
<dbReference type="AlphaFoldDB" id="A0A8A4EB96"/>
<protein>
    <submittedName>
        <fullName evidence="2">Uncharacterized protein</fullName>
    </submittedName>
</protein>
<gene>
    <name evidence="2" type="ORF">J3D99_20610</name>
</gene>
<feature type="region of interest" description="Disordered" evidence="1">
    <location>
        <begin position="94"/>
        <end position="138"/>
    </location>
</feature>
<feature type="compositionally biased region" description="Low complexity" evidence="1">
    <location>
        <begin position="121"/>
        <end position="138"/>
    </location>
</feature>
<proteinExistence type="predicted"/>
<feature type="compositionally biased region" description="Basic residues" evidence="1">
    <location>
        <begin position="105"/>
        <end position="114"/>
    </location>
</feature>
<name>A0A8A4EB96_BURPE</name>